<evidence type="ECO:0000259" key="8">
    <source>
        <dbReference type="SMART" id="SM00505"/>
    </source>
</evidence>
<keyword evidence="5" id="KW-0611">Plant defense</keyword>
<dbReference type="EMBL" id="HG994360">
    <property type="protein sequence ID" value="CAF2090707.1"/>
    <property type="molecule type" value="Genomic_DNA"/>
</dbReference>
<dbReference type="Proteomes" id="UP000028999">
    <property type="component" value="Unassembled WGS sequence"/>
</dbReference>
<dbReference type="Pfam" id="PF00304">
    <property type="entry name" value="Gamma-thionin"/>
    <property type="match status" value="1"/>
</dbReference>
<evidence type="ECO:0000256" key="4">
    <source>
        <dbReference type="ARBA" id="ARBA00022729"/>
    </source>
</evidence>
<reference evidence="9" key="3">
    <citation type="submission" date="2021-01" db="EMBL/GenBank/DDBJ databases">
        <authorList>
            <consortium name="Genoscope - CEA"/>
            <person name="William W."/>
        </authorList>
    </citation>
    <scope>NUCLEOTIDE SEQUENCE</scope>
</reference>
<dbReference type="STRING" id="3708.A0A078EM79"/>
<feature type="domain" description="Knottins-like" evidence="8">
    <location>
        <begin position="30"/>
        <end position="73"/>
    </location>
</feature>
<dbReference type="Gramene" id="CDY17612">
    <property type="protein sequence ID" value="CDY17612"/>
    <property type="gene ID" value="GSBRNA2T00001820001"/>
</dbReference>
<evidence type="ECO:0000256" key="6">
    <source>
        <dbReference type="ARBA" id="ARBA00023157"/>
    </source>
</evidence>
<dbReference type="Proteomes" id="UP001295469">
    <property type="component" value="Chromosome A06"/>
</dbReference>
<organism evidence="11 12">
    <name type="scientific">Brassica napus</name>
    <name type="common">Rape</name>
    <dbReference type="NCBI Taxonomy" id="3708"/>
    <lineage>
        <taxon>Eukaryota</taxon>
        <taxon>Viridiplantae</taxon>
        <taxon>Streptophyta</taxon>
        <taxon>Embryophyta</taxon>
        <taxon>Tracheophyta</taxon>
        <taxon>Spermatophyta</taxon>
        <taxon>Magnoliopsida</taxon>
        <taxon>eudicotyledons</taxon>
        <taxon>Gunneridae</taxon>
        <taxon>Pentapetalae</taxon>
        <taxon>rosids</taxon>
        <taxon>malvids</taxon>
        <taxon>Brassicales</taxon>
        <taxon>Brassicaceae</taxon>
        <taxon>Brassiceae</taxon>
        <taxon>Brassica</taxon>
    </lineage>
</organism>
<reference evidence="11 12" key="1">
    <citation type="journal article" date="2014" name="Science">
        <title>Plant genetics. Early allopolyploid evolution in the post-Neolithic Brassica napus oilseed genome.</title>
        <authorList>
            <person name="Chalhoub B."/>
            <person name="Denoeud F."/>
            <person name="Liu S."/>
            <person name="Parkin I.A."/>
            <person name="Tang H."/>
            <person name="Wang X."/>
            <person name="Chiquet J."/>
            <person name="Belcram H."/>
            <person name="Tong C."/>
            <person name="Samans B."/>
            <person name="Correa M."/>
            <person name="Da Silva C."/>
            <person name="Just J."/>
            <person name="Falentin C."/>
            <person name="Koh C.S."/>
            <person name="Le Clainche I."/>
            <person name="Bernard M."/>
            <person name="Bento P."/>
            <person name="Noel B."/>
            <person name="Labadie K."/>
            <person name="Alberti A."/>
            <person name="Charles M."/>
            <person name="Arnaud D."/>
            <person name="Guo H."/>
            <person name="Daviaud C."/>
            <person name="Alamery S."/>
            <person name="Jabbari K."/>
            <person name="Zhao M."/>
            <person name="Edger P.P."/>
            <person name="Chelaifa H."/>
            <person name="Tack D."/>
            <person name="Lassalle G."/>
            <person name="Mestiri I."/>
            <person name="Schnel N."/>
            <person name="Le Paslier M.C."/>
            <person name="Fan G."/>
            <person name="Renault V."/>
            <person name="Bayer P.E."/>
            <person name="Golicz A.A."/>
            <person name="Manoli S."/>
            <person name="Lee T.H."/>
            <person name="Thi V.H."/>
            <person name="Chalabi S."/>
            <person name="Hu Q."/>
            <person name="Fan C."/>
            <person name="Tollenaere R."/>
            <person name="Lu Y."/>
            <person name="Battail C."/>
            <person name="Shen J."/>
            <person name="Sidebottom C.H."/>
            <person name="Wang X."/>
            <person name="Canaguier A."/>
            <person name="Chauveau A."/>
            <person name="Berard A."/>
            <person name="Deniot G."/>
            <person name="Guan M."/>
            <person name="Liu Z."/>
            <person name="Sun F."/>
            <person name="Lim Y.P."/>
            <person name="Lyons E."/>
            <person name="Town C.D."/>
            <person name="Bancroft I."/>
            <person name="Wang X."/>
            <person name="Meng J."/>
            <person name="Ma J."/>
            <person name="Pires J.C."/>
            <person name="King G.J."/>
            <person name="Brunel D."/>
            <person name="Delourme R."/>
            <person name="Renard M."/>
            <person name="Aury J.M."/>
            <person name="Adams K.L."/>
            <person name="Batley J."/>
            <person name="Snowdon R.J."/>
            <person name="Tost J."/>
            <person name="Edwards D."/>
            <person name="Zhou Y."/>
            <person name="Hua W."/>
            <person name="Sharpe A.G."/>
            <person name="Paterson A.H."/>
            <person name="Guan C."/>
            <person name="Wincker P."/>
        </authorList>
    </citation>
    <scope>NUCLEOTIDE SEQUENCE [LARGE SCALE GENOMIC DNA]</scope>
    <source>
        <strain evidence="12">cv. Darmor-bzh</strain>
    </source>
</reference>
<evidence type="ECO:0000256" key="2">
    <source>
        <dbReference type="ARBA" id="ARBA00022529"/>
    </source>
</evidence>
<dbReference type="SMR" id="A0A078EM79"/>
<evidence type="ECO:0000313" key="12">
    <source>
        <dbReference type="Proteomes" id="UP000028999"/>
    </source>
</evidence>
<dbReference type="OMA" id="EARMCKS"/>
<dbReference type="PRINTS" id="PR00288">
    <property type="entry name" value="PUROTHIONIN"/>
</dbReference>
<evidence type="ECO:0000313" key="10">
    <source>
        <dbReference type="EMBL" id="CAF2090707.1"/>
    </source>
</evidence>
<dbReference type="InterPro" id="IPR003614">
    <property type="entry name" value="Knottins"/>
</dbReference>
<dbReference type="PROSITE" id="PS00940">
    <property type="entry name" value="GAMMA_THIONIN"/>
    <property type="match status" value="1"/>
</dbReference>
<proteinExistence type="inferred from homology"/>
<evidence type="ECO:0000313" key="11">
    <source>
        <dbReference type="EMBL" id="CDY17612.1"/>
    </source>
</evidence>
<evidence type="ECO:0000256" key="1">
    <source>
        <dbReference type="ARBA" id="ARBA00006722"/>
    </source>
</evidence>
<accession>A0A078EM79</accession>
<keyword evidence="2" id="KW-0929">Antimicrobial</keyword>
<evidence type="ECO:0000256" key="5">
    <source>
        <dbReference type="ARBA" id="ARBA00022821"/>
    </source>
</evidence>
<dbReference type="SUPFAM" id="SSF57095">
    <property type="entry name" value="Scorpion toxin-like"/>
    <property type="match status" value="1"/>
</dbReference>
<feature type="signal peptide" evidence="7">
    <location>
        <begin position="1"/>
        <end position="28"/>
    </location>
</feature>
<dbReference type="GO" id="GO:0006952">
    <property type="term" value="P:defense response"/>
    <property type="evidence" value="ECO:0000318"/>
    <property type="project" value="GO_Central"/>
</dbReference>
<feature type="chain" id="PRO_5040561825" evidence="7">
    <location>
        <begin position="29"/>
        <end position="73"/>
    </location>
</feature>
<sequence length="73" mass="7687">MKLSLRLVSTILLSFMLLLAAGMIPVEARTCESPSTKFQGVCLNAKNCAGVCTGEGFTGGQCSSLKCYCTKTC</sequence>
<dbReference type="Gramene" id="CDY03075">
    <property type="protein sequence ID" value="CDY03075"/>
    <property type="gene ID" value="GSBRNA2T00115415001"/>
</dbReference>
<keyword evidence="3" id="KW-0295">Fungicide</keyword>
<dbReference type="Proteomes" id="UP001295469">
    <property type="component" value="Chromosome C07"/>
</dbReference>
<dbReference type="EMBL" id="HG994371">
    <property type="protein sequence ID" value="CAF1999417.1"/>
    <property type="molecule type" value="Genomic_DNA"/>
</dbReference>
<protein>
    <submittedName>
        <fullName evidence="9">(rape) hypothetical protein</fullName>
    </submittedName>
    <submittedName>
        <fullName evidence="11">BnaA06g34310D protein</fullName>
    </submittedName>
</protein>
<dbReference type="GO" id="GO:0050832">
    <property type="term" value="P:defense response to fungus"/>
    <property type="evidence" value="ECO:0007669"/>
    <property type="project" value="UniProtKB-KW"/>
</dbReference>
<dbReference type="AlphaFoldDB" id="A0A078EM79"/>
<keyword evidence="6" id="KW-1015">Disulfide bond</keyword>
<dbReference type="GO" id="GO:0031640">
    <property type="term" value="P:killing of cells of another organism"/>
    <property type="evidence" value="ECO:0007669"/>
    <property type="project" value="UniProtKB-KW"/>
</dbReference>
<evidence type="ECO:0000256" key="3">
    <source>
        <dbReference type="ARBA" id="ARBA00022577"/>
    </source>
</evidence>
<dbReference type="CDD" id="cd00107">
    <property type="entry name" value="Knot1"/>
    <property type="match status" value="1"/>
</dbReference>
<dbReference type="PaxDb" id="3708-A0A078EM79"/>
<dbReference type="SMART" id="SM00505">
    <property type="entry name" value="Knot1"/>
    <property type="match status" value="1"/>
</dbReference>
<dbReference type="PANTHER" id="PTHR33147">
    <property type="entry name" value="DEFENSIN-LIKE PROTEIN 1"/>
    <property type="match status" value="1"/>
</dbReference>
<dbReference type="Gene3D" id="3.30.30.10">
    <property type="entry name" value="Knottin, scorpion toxin-like"/>
    <property type="match status" value="1"/>
</dbReference>
<keyword evidence="4 7" id="KW-0732">Signal</keyword>
<dbReference type="PANTHER" id="PTHR33147:SF123">
    <property type="entry name" value="DEFENSIN-LIKE PROTEIN 10"/>
    <property type="match status" value="1"/>
</dbReference>
<reference evidence="11" key="2">
    <citation type="submission" date="2014-06" db="EMBL/GenBank/DDBJ databases">
        <authorList>
            <person name="Genoscope - CEA"/>
        </authorList>
    </citation>
    <scope>NUCLEOTIDE SEQUENCE</scope>
</reference>
<dbReference type="KEGG" id="bna:106365445"/>
<evidence type="ECO:0000313" key="9">
    <source>
        <dbReference type="EMBL" id="CAF1999417.1"/>
    </source>
</evidence>
<gene>
    <name evidence="11" type="primary">BnaA06g34310D</name>
    <name evidence="10" type="ORF">DARMORV10_A06P43790.1</name>
    <name evidence="9" type="ORF">DARMORV10_C07P32980.1</name>
    <name evidence="11" type="ORF">GSBRNA2T00001820001</name>
</gene>
<dbReference type="InterPro" id="IPR036574">
    <property type="entry name" value="Scorpion_toxin-like_sf"/>
</dbReference>
<comment type="similarity">
    <text evidence="1">Belongs to the DEFL family.</text>
</comment>
<name>A0A078EM79_BRANA</name>
<dbReference type="InterPro" id="IPR008176">
    <property type="entry name" value="Defensin_plant"/>
</dbReference>
<keyword evidence="12" id="KW-1185">Reference proteome</keyword>
<evidence type="ECO:0000256" key="7">
    <source>
        <dbReference type="SAM" id="SignalP"/>
    </source>
</evidence>
<dbReference type="OrthoDB" id="683455at2759"/>
<dbReference type="EMBL" id="LK032076">
    <property type="protein sequence ID" value="CDY17612.1"/>
    <property type="molecule type" value="Genomic_DNA"/>
</dbReference>